<gene>
    <name evidence="1" type="ORF">POTOM_016500</name>
</gene>
<accession>A0A8X7ZZH3</accession>
<organism evidence="1 2">
    <name type="scientific">Populus tomentosa</name>
    <name type="common">Chinese white poplar</name>
    <dbReference type="NCBI Taxonomy" id="118781"/>
    <lineage>
        <taxon>Eukaryota</taxon>
        <taxon>Viridiplantae</taxon>
        <taxon>Streptophyta</taxon>
        <taxon>Embryophyta</taxon>
        <taxon>Tracheophyta</taxon>
        <taxon>Spermatophyta</taxon>
        <taxon>Magnoliopsida</taxon>
        <taxon>eudicotyledons</taxon>
        <taxon>Gunneridae</taxon>
        <taxon>Pentapetalae</taxon>
        <taxon>rosids</taxon>
        <taxon>fabids</taxon>
        <taxon>Malpighiales</taxon>
        <taxon>Salicaceae</taxon>
        <taxon>Saliceae</taxon>
        <taxon>Populus</taxon>
    </lineage>
</organism>
<proteinExistence type="predicted"/>
<dbReference type="AlphaFoldDB" id="A0A8X7ZZH3"/>
<protein>
    <submittedName>
        <fullName evidence="1">Uncharacterized protein</fullName>
    </submittedName>
</protein>
<dbReference type="Proteomes" id="UP000886885">
    <property type="component" value="Chromosome 4A"/>
</dbReference>
<sequence>MPQRYIRRQRNQILQLKSGNGRWVEGGLELHHRDDQTSYSSVFASSTAGSFENILQAVPQSLNSHDALCMAVSDKKGKRAVFSQGGHKDAGLDGFGGLFSPAILGYNWRSCYSLNSELLPHKDYGTRKQRCQYCFDPEMSNPL</sequence>
<evidence type="ECO:0000313" key="1">
    <source>
        <dbReference type="EMBL" id="KAG6780088.1"/>
    </source>
</evidence>
<evidence type="ECO:0000313" key="2">
    <source>
        <dbReference type="Proteomes" id="UP000886885"/>
    </source>
</evidence>
<keyword evidence="2" id="KW-1185">Reference proteome</keyword>
<dbReference type="EMBL" id="JAAWWB010000007">
    <property type="protein sequence ID" value="KAG6780088.1"/>
    <property type="molecule type" value="Genomic_DNA"/>
</dbReference>
<name>A0A8X7ZZH3_POPTO</name>
<reference evidence="1" key="1">
    <citation type="journal article" date="2020" name="bioRxiv">
        <title>Hybrid origin of Populus tomentosa Carr. identified through genome sequencing and phylogenomic analysis.</title>
        <authorList>
            <person name="An X."/>
            <person name="Gao K."/>
            <person name="Chen Z."/>
            <person name="Li J."/>
            <person name="Yang X."/>
            <person name="Yang X."/>
            <person name="Zhou J."/>
            <person name="Guo T."/>
            <person name="Zhao T."/>
            <person name="Huang S."/>
            <person name="Miao D."/>
            <person name="Khan W.U."/>
            <person name="Rao P."/>
            <person name="Ye M."/>
            <person name="Lei B."/>
            <person name="Liao W."/>
            <person name="Wang J."/>
            <person name="Ji L."/>
            <person name="Li Y."/>
            <person name="Guo B."/>
            <person name="Mustafa N.S."/>
            <person name="Li S."/>
            <person name="Yun Q."/>
            <person name="Keller S.R."/>
            <person name="Mao J."/>
            <person name="Zhang R."/>
            <person name="Strauss S.H."/>
        </authorList>
    </citation>
    <scope>NUCLEOTIDE SEQUENCE</scope>
    <source>
        <strain evidence="1">GM15</strain>
        <tissue evidence="1">Leaf</tissue>
    </source>
</reference>
<comment type="caution">
    <text evidence="1">The sequence shown here is derived from an EMBL/GenBank/DDBJ whole genome shotgun (WGS) entry which is preliminary data.</text>
</comment>